<protein>
    <submittedName>
        <fullName evidence="1">Ester cyclase</fullName>
    </submittedName>
</protein>
<dbReference type="InterPro" id="IPR009959">
    <property type="entry name" value="Cyclase_SnoaL-like"/>
</dbReference>
<comment type="caution">
    <text evidence="1">The sequence shown here is derived from an EMBL/GenBank/DDBJ whole genome shotgun (WGS) entry which is preliminary data.</text>
</comment>
<dbReference type="InterPro" id="IPR032710">
    <property type="entry name" value="NTF2-like_dom_sf"/>
</dbReference>
<organism evidence="1 2">
    <name type="scientific">Luteimonas salinilitoris</name>
    <dbReference type="NCBI Taxonomy" id="3237697"/>
    <lineage>
        <taxon>Bacteria</taxon>
        <taxon>Pseudomonadati</taxon>
        <taxon>Pseudomonadota</taxon>
        <taxon>Gammaproteobacteria</taxon>
        <taxon>Lysobacterales</taxon>
        <taxon>Lysobacteraceae</taxon>
        <taxon>Luteimonas</taxon>
    </lineage>
</organism>
<dbReference type="Gene3D" id="3.10.450.50">
    <property type="match status" value="1"/>
</dbReference>
<dbReference type="Proteomes" id="UP001566331">
    <property type="component" value="Unassembled WGS sequence"/>
</dbReference>
<proteinExistence type="predicted"/>
<dbReference type="SUPFAM" id="SSF54427">
    <property type="entry name" value="NTF2-like"/>
    <property type="match status" value="1"/>
</dbReference>
<sequence length="91" mass="9995">MDWLKLDKLIFPDGKITDHQIIVSGNTAAIRWTMEGTHKGPLPTPAGDIPASGKKVRIEGTEFFTFNSQGKLIRLDALTNDMGLMGQIKAK</sequence>
<dbReference type="Pfam" id="PF07366">
    <property type="entry name" value="SnoaL"/>
    <property type="match status" value="1"/>
</dbReference>
<name>A0ABV4HRC3_9GAMM</name>
<gene>
    <name evidence="1" type="ORF">AB6713_11785</name>
</gene>
<evidence type="ECO:0000313" key="1">
    <source>
        <dbReference type="EMBL" id="MEZ0475290.1"/>
    </source>
</evidence>
<reference evidence="1 2" key="1">
    <citation type="submission" date="2024-07" db="EMBL/GenBank/DDBJ databases">
        <title>Luteimonas salilacus sp. nov., isolated from the shore soil of Salt Lake in Tibet of China.</title>
        <authorList>
            <person name="Zhang X."/>
            <person name="Li A."/>
        </authorList>
    </citation>
    <scope>NUCLEOTIDE SEQUENCE [LARGE SCALE GENOMIC DNA]</scope>
    <source>
        <strain evidence="1 2">B3-2-R+30</strain>
    </source>
</reference>
<accession>A0ABV4HRC3</accession>
<dbReference type="EMBL" id="JBFWIC010000015">
    <property type="protein sequence ID" value="MEZ0475290.1"/>
    <property type="molecule type" value="Genomic_DNA"/>
</dbReference>
<keyword evidence="2" id="KW-1185">Reference proteome</keyword>
<dbReference type="RefSeq" id="WP_370562801.1">
    <property type="nucleotide sequence ID" value="NZ_JBFWIB010000002.1"/>
</dbReference>
<evidence type="ECO:0000313" key="2">
    <source>
        <dbReference type="Proteomes" id="UP001566331"/>
    </source>
</evidence>